<evidence type="ECO:0000259" key="1">
    <source>
        <dbReference type="Pfam" id="PF18765"/>
    </source>
</evidence>
<sequence length="89" mass="10032">MISDHEKQAILGVCEKYHVEKVLLFGSSQIPNVKANDIDLAVEGVADKDFFNFYADLMFAVDKPVDLIDLKKDSKFNRLIKHTGTVIYG</sequence>
<protein>
    <recommendedName>
        <fullName evidence="1">Polymerase beta nucleotidyltransferase domain-containing protein</fullName>
    </recommendedName>
</protein>
<gene>
    <name evidence="2" type="ORF">SMSP2_01130</name>
</gene>
<name>A0A1Q2MDP3_9BACT</name>
<dbReference type="Proteomes" id="UP000188181">
    <property type="component" value="Chromosome"/>
</dbReference>
<dbReference type="Pfam" id="PF18765">
    <property type="entry name" value="Polbeta"/>
    <property type="match status" value="1"/>
</dbReference>
<dbReference type="STRING" id="1851148.SMSP2_01130"/>
<dbReference type="InterPro" id="IPR043519">
    <property type="entry name" value="NT_sf"/>
</dbReference>
<proteinExistence type="predicted"/>
<reference evidence="3" key="1">
    <citation type="submission" date="2017-02" db="EMBL/GenBank/DDBJ databases">
        <title>Comparative genomics and description of representatives of a novel lineage of planctomycetes thriving in anoxic sediments.</title>
        <authorList>
            <person name="Spring S."/>
            <person name="Bunk B."/>
            <person name="Sproer C."/>
        </authorList>
    </citation>
    <scope>NUCLEOTIDE SEQUENCE [LARGE SCALE GENOMIC DNA]</scope>
    <source>
        <strain evidence="3">SM-Chi-D1</strain>
    </source>
</reference>
<dbReference type="KEGG" id="pbas:SMSP2_01130"/>
<feature type="domain" description="Polymerase beta nucleotidyltransferase" evidence="1">
    <location>
        <begin position="10"/>
        <end position="88"/>
    </location>
</feature>
<evidence type="ECO:0000313" key="2">
    <source>
        <dbReference type="EMBL" id="AQQ70769.1"/>
    </source>
</evidence>
<keyword evidence="3" id="KW-1185">Reference proteome</keyword>
<dbReference type="OrthoDB" id="37820at2"/>
<dbReference type="RefSeq" id="WP_146683008.1">
    <property type="nucleotide sequence ID" value="NZ_CP019646.1"/>
</dbReference>
<evidence type="ECO:0000313" key="3">
    <source>
        <dbReference type="Proteomes" id="UP000188181"/>
    </source>
</evidence>
<organism evidence="2 3">
    <name type="scientific">Limihaloglobus sulfuriphilus</name>
    <dbReference type="NCBI Taxonomy" id="1851148"/>
    <lineage>
        <taxon>Bacteria</taxon>
        <taxon>Pseudomonadati</taxon>
        <taxon>Planctomycetota</taxon>
        <taxon>Phycisphaerae</taxon>
        <taxon>Sedimentisphaerales</taxon>
        <taxon>Sedimentisphaeraceae</taxon>
        <taxon>Limihaloglobus</taxon>
    </lineage>
</organism>
<dbReference type="AlphaFoldDB" id="A0A1Q2MDP3"/>
<dbReference type="InterPro" id="IPR041633">
    <property type="entry name" value="Polbeta"/>
</dbReference>
<dbReference type="SUPFAM" id="SSF81301">
    <property type="entry name" value="Nucleotidyltransferase"/>
    <property type="match status" value="1"/>
</dbReference>
<accession>A0A1Q2MDP3</accession>
<dbReference type="Gene3D" id="3.30.460.10">
    <property type="entry name" value="Beta Polymerase, domain 2"/>
    <property type="match status" value="1"/>
</dbReference>
<dbReference type="EMBL" id="CP019646">
    <property type="protein sequence ID" value="AQQ70769.1"/>
    <property type="molecule type" value="Genomic_DNA"/>
</dbReference>